<evidence type="ECO:0000256" key="6">
    <source>
        <dbReference type="ARBA" id="ARBA00047790"/>
    </source>
</evidence>
<keyword evidence="3 7" id="KW-1133">Transmembrane helix</keyword>
<feature type="domain" description="Palmitoyltransferase DHHC" evidence="8">
    <location>
        <begin position="95"/>
        <end position="215"/>
    </location>
</feature>
<comment type="subcellular location">
    <subcellularLocation>
        <location evidence="1">Membrane</location>
        <topology evidence="1">Multi-pass membrane protein</topology>
    </subcellularLocation>
</comment>
<keyword evidence="2 7" id="KW-0812">Transmembrane</keyword>
<evidence type="ECO:0000256" key="7">
    <source>
        <dbReference type="RuleBase" id="RU079119"/>
    </source>
</evidence>
<protein>
    <recommendedName>
        <fullName evidence="7">Palmitoyltransferase</fullName>
        <ecNumber evidence="7">2.3.1.225</ecNumber>
    </recommendedName>
</protein>
<dbReference type="AlphaFoldDB" id="A0A6G1S8S8"/>
<dbReference type="Pfam" id="PF01529">
    <property type="entry name" value="DHHC"/>
    <property type="match status" value="1"/>
</dbReference>
<accession>A0A6G1S8S8</accession>
<dbReference type="PROSITE" id="PS50216">
    <property type="entry name" value="DHHC"/>
    <property type="match status" value="1"/>
</dbReference>
<evidence type="ECO:0000256" key="3">
    <source>
        <dbReference type="ARBA" id="ARBA00022989"/>
    </source>
</evidence>
<proteinExistence type="inferred from homology"/>
<evidence type="ECO:0000256" key="1">
    <source>
        <dbReference type="ARBA" id="ARBA00004141"/>
    </source>
</evidence>
<sequence>MSFVRFIPALAAWAILLVSTSAFFIYLGPYLQEKYHFPIFVVHGVVTFFTVANFLLAEFMDPGRLSRADPDEYKDEDPQKAPYIRVVQIDDTTVRMKWCVTCQFYRPPRCSHCSVCGDCIETFDHHCPWINNCIGQGNYRHFFFFLVSLSIHMITIFAWCILYILNHKEKLKETNSIVALTLIVLIFFLCWPIIGLTIFHILLISRNRTTNEQMTGKYKAGENPFNEGCFTNCAYTLCGPHLPRCKHKKISNTSASSTLGDPKGPELV</sequence>
<feature type="transmembrane region" description="Helical" evidence="7">
    <location>
        <begin position="177"/>
        <end position="204"/>
    </location>
</feature>
<dbReference type="PANTHER" id="PTHR12349:SF2">
    <property type="entry name" value="PALMITOYLTRANSFERASE ZDHHC8"/>
    <property type="match status" value="1"/>
</dbReference>
<reference evidence="9" key="1">
    <citation type="submission" date="2018-10" db="EMBL/GenBank/DDBJ databases">
        <title>Transcriptome assembly of Aceria tosichella (Wheat curl mite) Type 2.</title>
        <authorList>
            <person name="Scully E.D."/>
            <person name="Geib S.M."/>
            <person name="Palmer N.A."/>
            <person name="Gupta A.K."/>
            <person name="Sarath G."/>
            <person name="Tatineni S."/>
        </authorList>
    </citation>
    <scope>NUCLEOTIDE SEQUENCE</scope>
    <source>
        <strain evidence="9">LincolnNE</strain>
    </source>
</reference>
<comment type="domain">
    <text evidence="7">The DHHC domain is required for palmitoyltransferase activity.</text>
</comment>
<evidence type="ECO:0000259" key="8">
    <source>
        <dbReference type="Pfam" id="PF01529"/>
    </source>
</evidence>
<comment type="similarity">
    <text evidence="5">Belongs to the DHHC palmitoyltransferase family. ERF2/ZDHHC9 subfamily.</text>
</comment>
<dbReference type="EMBL" id="GGYP01001860">
    <property type="protein sequence ID" value="MDE46631.1"/>
    <property type="molecule type" value="Transcribed_RNA"/>
</dbReference>
<keyword evidence="7" id="KW-0012">Acyltransferase</keyword>
<evidence type="ECO:0000256" key="4">
    <source>
        <dbReference type="ARBA" id="ARBA00023136"/>
    </source>
</evidence>
<dbReference type="InterPro" id="IPR001594">
    <property type="entry name" value="Palmitoyltrfase_DHHC"/>
</dbReference>
<dbReference type="PANTHER" id="PTHR12349">
    <property type="entry name" value="ANKYRIN REPEAT AND LEM DOMAIN-CONTAINING PROTEIN 2"/>
    <property type="match status" value="1"/>
</dbReference>
<organism evidence="9">
    <name type="scientific">Aceria tosichella</name>
    <name type="common">wheat curl mite</name>
    <dbReference type="NCBI Taxonomy" id="561515"/>
    <lineage>
        <taxon>Eukaryota</taxon>
        <taxon>Metazoa</taxon>
        <taxon>Ecdysozoa</taxon>
        <taxon>Arthropoda</taxon>
        <taxon>Chelicerata</taxon>
        <taxon>Arachnida</taxon>
        <taxon>Acari</taxon>
        <taxon>Acariformes</taxon>
        <taxon>Trombidiformes</taxon>
        <taxon>Prostigmata</taxon>
        <taxon>Eupodina</taxon>
        <taxon>Eriophyoidea</taxon>
        <taxon>Eriophyidae</taxon>
        <taxon>Eriophyinae</taxon>
        <taxon>Aceriini</taxon>
        <taxon>Aceria</taxon>
    </lineage>
</organism>
<feature type="transmembrane region" description="Helical" evidence="7">
    <location>
        <begin position="142"/>
        <end position="165"/>
    </location>
</feature>
<dbReference type="GO" id="GO:0016020">
    <property type="term" value="C:membrane"/>
    <property type="evidence" value="ECO:0007669"/>
    <property type="project" value="UniProtKB-SubCell"/>
</dbReference>
<keyword evidence="7 9" id="KW-0808">Transferase</keyword>
<evidence type="ECO:0000313" key="9">
    <source>
        <dbReference type="EMBL" id="MDE46631.1"/>
    </source>
</evidence>
<gene>
    <name evidence="9" type="primary">Zdhhc8</name>
    <name evidence="9" type="ORF">g.19551</name>
</gene>
<comment type="catalytic activity">
    <reaction evidence="6">
        <text>L-cysteinyl-[protein] + hexadecanoyl-CoA = S-hexadecanoyl-L-cysteinyl-[protein] + CoA</text>
        <dbReference type="Rhea" id="RHEA:36683"/>
        <dbReference type="Rhea" id="RHEA-COMP:10131"/>
        <dbReference type="Rhea" id="RHEA-COMP:11032"/>
        <dbReference type="ChEBI" id="CHEBI:29950"/>
        <dbReference type="ChEBI" id="CHEBI:57287"/>
        <dbReference type="ChEBI" id="CHEBI:57379"/>
        <dbReference type="ChEBI" id="CHEBI:74151"/>
        <dbReference type="EC" id="2.3.1.225"/>
    </reaction>
    <physiologicalReaction direction="left-to-right" evidence="6">
        <dbReference type="Rhea" id="RHEA:36684"/>
    </physiologicalReaction>
</comment>
<evidence type="ECO:0000256" key="2">
    <source>
        <dbReference type="ARBA" id="ARBA00022692"/>
    </source>
</evidence>
<keyword evidence="4 7" id="KW-0472">Membrane</keyword>
<dbReference type="GO" id="GO:0019706">
    <property type="term" value="F:protein-cysteine S-palmitoyltransferase activity"/>
    <property type="evidence" value="ECO:0007669"/>
    <property type="project" value="UniProtKB-EC"/>
</dbReference>
<dbReference type="EC" id="2.3.1.225" evidence="7"/>
<evidence type="ECO:0000256" key="5">
    <source>
        <dbReference type="ARBA" id="ARBA00023463"/>
    </source>
</evidence>
<name>A0A6G1S8S8_9ACAR</name>
<feature type="transmembrane region" description="Helical" evidence="7">
    <location>
        <begin position="37"/>
        <end position="57"/>
    </location>
</feature>